<sequence>MRGFGGLVATTAAAAVVLTGPGAPRAQAADRDVPDLALVVTNGTARTVALKSGQRDFARLWQLLSPTHSDSEQVPEAWQEGHLPRVRVTVLWGMTGIGGWPYTQRAPGGDVAMERVDQVFEASDGAVWVRTDPAPDVEDDDIRWHRASQTVFDELDRDGLLGARATTAAKPDEGLSDGVRWAVTGLAGGLALGVGGSLLIRRAAARREPGPPREPRQELIDL</sequence>
<protein>
    <submittedName>
        <fullName evidence="2">Uncharacterized protein</fullName>
    </submittedName>
</protein>
<keyword evidence="1" id="KW-0812">Transmembrane</keyword>
<dbReference type="AlphaFoldDB" id="A0AB39P7M1"/>
<keyword evidence="1" id="KW-1133">Transmembrane helix</keyword>
<proteinExistence type="predicted"/>
<reference evidence="2" key="1">
    <citation type="submission" date="2024-07" db="EMBL/GenBank/DDBJ databases">
        <authorList>
            <person name="Yu S.T."/>
        </authorList>
    </citation>
    <scope>NUCLEOTIDE SEQUENCE</scope>
    <source>
        <strain evidence="2">R21</strain>
    </source>
</reference>
<evidence type="ECO:0000256" key="1">
    <source>
        <dbReference type="SAM" id="Phobius"/>
    </source>
</evidence>
<organism evidence="2">
    <name type="scientific">Streptomyces sp. R21</name>
    <dbReference type="NCBI Taxonomy" id="3238627"/>
    <lineage>
        <taxon>Bacteria</taxon>
        <taxon>Bacillati</taxon>
        <taxon>Actinomycetota</taxon>
        <taxon>Actinomycetes</taxon>
        <taxon>Kitasatosporales</taxon>
        <taxon>Streptomycetaceae</taxon>
        <taxon>Streptomyces</taxon>
    </lineage>
</organism>
<gene>
    <name evidence="2" type="ORF">AB5J56_17870</name>
</gene>
<dbReference type="EMBL" id="CP163435">
    <property type="protein sequence ID" value="XDQ26457.1"/>
    <property type="molecule type" value="Genomic_DNA"/>
</dbReference>
<evidence type="ECO:0000313" key="2">
    <source>
        <dbReference type="EMBL" id="XDQ26457.1"/>
    </source>
</evidence>
<dbReference type="RefSeq" id="WP_369233741.1">
    <property type="nucleotide sequence ID" value="NZ_CP163435.1"/>
</dbReference>
<accession>A0AB39P7M1</accession>
<feature type="transmembrane region" description="Helical" evidence="1">
    <location>
        <begin position="181"/>
        <end position="200"/>
    </location>
</feature>
<name>A0AB39P7M1_9ACTN</name>
<keyword evidence="1" id="KW-0472">Membrane</keyword>